<reference evidence="7 8" key="1">
    <citation type="journal article" date="2013" name="Genome Announc.">
        <title>Whole-Genome Sequence of the Clinical Strain Corynebacterium argentoratense DSM 44202, Isolated from a Human Throat Specimen.</title>
        <authorList>
            <person name="Bomholt C."/>
            <person name="Glaub A."/>
            <person name="Gravermann K."/>
            <person name="Albersmeier A."/>
            <person name="Brinkrolf K."/>
            <person name="Ruckert C."/>
            <person name="Tauch A."/>
        </authorList>
    </citation>
    <scope>NUCLEOTIDE SEQUENCE [LARGE SCALE GENOMIC DNA]</scope>
    <source>
        <strain evidence="7">DSM 44202</strain>
    </source>
</reference>
<evidence type="ECO:0000313" key="7">
    <source>
        <dbReference type="EMBL" id="AGU15442.1"/>
    </source>
</evidence>
<evidence type="ECO:0000256" key="1">
    <source>
        <dbReference type="ARBA" id="ARBA00022722"/>
    </source>
</evidence>
<keyword evidence="8" id="KW-1185">Reference proteome</keyword>
<dbReference type="SMART" id="SM00479">
    <property type="entry name" value="EXOIII"/>
    <property type="match status" value="1"/>
</dbReference>
<dbReference type="KEGG" id="caz:CARG_06590"/>
<accession>U3GZN5</accession>
<keyword evidence="2" id="KW-0378">Hydrolase</keyword>
<organism evidence="7 8">
    <name type="scientific">Corynebacterium argentoratense DSM 44202</name>
    <dbReference type="NCBI Taxonomy" id="1348662"/>
    <lineage>
        <taxon>Bacteria</taxon>
        <taxon>Bacillati</taxon>
        <taxon>Actinomycetota</taxon>
        <taxon>Actinomycetes</taxon>
        <taxon>Mycobacteriales</taxon>
        <taxon>Corynebacteriaceae</taxon>
        <taxon>Corynebacterium</taxon>
    </lineage>
</organism>
<evidence type="ECO:0000259" key="6">
    <source>
        <dbReference type="SMART" id="SM00479"/>
    </source>
</evidence>
<evidence type="ECO:0000256" key="2">
    <source>
        <dbReference type="ARBA" id="ARBA00022801"/>
    </source>
</evidence>
<dbReference type="InterPro" id="IPR013520">
    <property type="entry name" value="Ribonucl_H"/>
</dbReference>
<dbReference type="eggNOG" id="COG0847">
    <property type="taxonomic scope" value="Bacteria"/>
</dbReference>
<evidence type="ECO:0000256" key="3">
    <source>
        <dbReference type="ARBA" id="ARBA00022839"/>
    </source>
</evidence>
<dbReference type="InterPro" id="IPR012337">
    <property type="entry name" value="RNaseH-like_sf"/>
</dbReference>
<dbReference type="PATRIC" id="fig|1348662.3.peg.1292"/>
<dbReference type="GO" id="GO:0008408">
    <property type="term" value="F:3'-5' exonuclease activity"/>
    <property type="evidence" value="ECO:0007669"/>
    <property type="project" value="TreeGrafter"/>
</dbReference>
<evidence type="ECO:0000313" key="8">
    <source>
        <dbReference type="Proteomes" id="UP000016943"/>
    </source>
</evidence>
<dbReference type="InterPro" id="IPR036420">
    <property type="entry name" value="BRCT_dom_sf"/>
</dbReference>
<dbReference type="SUPFAM" id="SSF53098">
    <property type="entry name" value="Ribonuclease H-like"/>
    <property type="match status" value="1"/>
</dbReference>
<dbReference type="PANTHER" id="PTHR30231:SF4">
    <property type="entry name" value="PROTEIN NEN2"/>
    <property type="match status" value="1"/>
</dbReference>
<feature type="region of interest" description="Disordered" evidence="4">
    <location>
        <begin position="437"/>
        <end position="477"/>
    </location>
</feature>
<dbReference type="HOGENOM" id="CLU_029910_2_1_11"/>
<feature type="transmembrane region" description="Helical" evidence="5">
    <location>
        <begin position="499"/>
        <end position="521"/>
    </location>
</feature>
<sequence>MSQPDLYDNRGFAVVDVETSGLSQWDRVIEIGLVLLDPQFQVQGEWQTLVWSKRVGSTEHHGLTREDLEDAPAFAEIADEFASLLHGRVFVAHNVSFDARMLRSEFERVGVDAGEFFNNSVCTMLVGRERFGCTGKLSDCLRMAGIAQSGAHHAMNDARHTAELLQFFASDKAAQKILLRREYTLEDMVGVRQLGLVRGTRLARGEQLPEGAQRGWVARVASRVPASGDARVDKYRSVLAKALADGYVSRAEVRELGDVARSVGLDAAGVQAEHLRFFSQVALAAWEDGVLDADERARLLTVAQCLEVPARVRDRLLAEPVDVVSVARGGVWSPGEGSRVSFVGRLSQPAAAWDGRLEELGLTRGALAKSTAVLVAADPAAPLATVAKARAAGIPVVDEVNFVELLDVLEERLHSPADEVDATDPVVDPAPVEPAAVEPAAAPAPEAQEPEPAPEAQKPEPQQPPAQQPAAQIATPVQAVATPQQPAPYGVESKKSVSPALGCGCATIALFVVVVVVLVLLMV</sequence>
<dbReference type="RefSeq" id="WP_020976600.1">
    <property type="nucleotide sequence ID" value="NC_022198.1"/>
</dbReference>
<evidence type="ECO:0000256" key="5">
    <source>
        <dbReference type="SAM" id="Phobius"/>
    </source>
</evidence>
<dbReference type="InterPro" id="IPR036397">
    <property type="entry name" value="RNaseH_sf"/>
</dbReference>
<gene>
    <name evidence="7" type="ORF">CARG_06590</name>
</gene>
<dbReference type="Gene3D" id="3.40.50.10190">
    <property type="entry name" value="BRCT domain"/>
    <property type="match status" value="1"/>
</dbReference>
<dbReference type="PANTHER" id="PTHR30231">
    <property type="entry name" value="DNA POLYMERASE III SUBUNIT EPSILON"/>
    <property type="match status" value="1"/>
</dbReference>
<keyword evidence="3" id="KW-0269">Exonuclease</keyword>
<dbReference type="GeneID" id="78250086"/>
<dbReference type="Gene3D" id="3.30.420.10">
    <property type="entry name" value="Ribonuclease H-like superfamily/Ribonuclease H"/>
    <property type="match status" value="1"/>
</dbReference>
<keyword evidence="5" id="KW-0812">Transmembrane</keyword>
<dbReference type="InterPro" id="IPR029024">
    <property type="entry name" value="TerB-like"/>
</dbReference>
<name>U3GZN5_9CORY</name>
<evidence type="ECO:0000256" key="4">
    <source>
        <dbReference type="SAM" id="MobiDB-lite"/>
    </source>
</evidence>
<keyword evidence="5" id="KW-0472">Membrane</keyword>
<dbReference type="AlphaFoldDB" id="U3GZN5"/>
<dbReference type="SUPFAM" id="SSF158682">
    <property type="entry name" value="TerB-like"/>
    <property type="match status" value="1"/>
</dbReference>
<dbReference type="STRING" id="1348662.CARG_06590"/>
<keyword evidence="5" id="KW-1133">Transmembrane helix</keyword>
<dbReference type="CDD" id="cd06127">
    <property type="entry name" value="DEDDh"/>
    <property type="match status" value="1"/>
</dbReference>
<dbReference type="EMBL" id="CP006365">
    <property type="protein sequence ID" value="AGU15442.1"/>
    <property type="molecule type" value="Genomic_DNA"/>
</dbReference>
<protein>
    <recommendedName>
        <fullName evidence="6">Exonuclease domain-containing protein</fullName>
    </recommendedName>
</protein>
<dbReference type="GO" id="GO:0003676">
    <property type="term" value="F:nucleic acid binding"/>
    <property type="evidence" value="ECO:0007669"/>
    <property type="project" value="InterPro"/>
</dbReference>
<feature type="domain" description="Exonuclease" evidence="6">
    <location>
        <begin position="11"/>
        <end position="174"/>
    </location>
</feature>
<proteinExistence type="predicted"/>
<dbReference type="Pfam" id="PF00929">
    <property type="entry name" value="RNase_T"/>
    <property type="match status" value="1"/>
</dbReference>
<dbReference type="Proteomes" id="UP000016943">
    <property type="component" value="Chromosome"/>
</dbReference>
<dbReference type="OrthoDB" id="3928741at2"/>
<keyword evidence="1" id="KW-0540">Nuclease</keyword>
<feature type="compositionally biased region" description="Low complexity" evidence="4">
    <location>
        <begin position="437"/>
        <end position="447"/>
    </location>
</feature>
<feature type="compositionally biased region" description="Low complexity" evidence="4">
    <location>
        <begin position="468"/>
        <end position="477"/>
    </location>
</feature>
<dbReference type="FunFam" id="3.30.420.10:FF:000045">
    <property type="entry name" value="3'-5' exonuclease DinG"/>
    <property type="match status" value="1"/>
</dbReference>